<name>A0ABP6RVG5_9PSEU</name>
<dbReference type="EMBL" id="BAAAYK010000038">
    <property type="protein sequence ID" value="GAA3361546.1"/>
    <property type="molecule type" value="Genomic_DNA"/>
</dbReference>
<comment type="caution">
    <text evidence="1">The sequence shown here is derived from an EMBL/GenBank/DDBJ whole genome shotgun (WGS) entry which is preliminary data.</text>
</comment>
<gene>
    <name evidence="1" type="ORF">GCM10020366_45920</name>
</gene>
<keyword evidence="2" id="KW-1185">Reference proteome</keyword>
<organism evidence="1 2">
    <name type="scientific">Saccharopolyspora gregorii</name>
    <dbReference type="NCBI Taxonomy" id="33914"/>
    <lineage>
        <taxon>Bacteria</taxon>
        <taxon>Bacillati</taxon>
        <taxon>Actinomycetota</taxon>
        <taxon>Actinomycetes</taxon>
        <taxon>Pseudonocardiales</taxon>
        <taxon>Pseudonocardiaceae</taxon>
        <taxon>Saccharopolyspora</taxon>
    </lineage>
</organism>
<proteinExistence type="predicted"/>
<reference evidence="2" key="1">
    <citation type="journal article" date="2019" name="Int. J. Syst. Evol. Microbiol.">
        <title>The Global Catalogue of Microorganisms (GCM) 10K type strain sequencing project: providing services to taxonomists for standard genome sequencing and annotation.</title>
        <authorList>
            <consortium name="The Broad Institute Genomics Platform"/>
            <consortium name="The Broad Institute Genome Sequencing Center for Infectious Disease"/>
            <person name="Wu L."/>
            <person name="Ma J."/>
        </authorList>
    </citation>
    <scope>NUCLEOTIDE SEQUENCE [LARGE SCALE GENOMIC DNA]</scope>
    <source>
        <strain evidence="2">JCM 9687</strain>
    </source>
</reference>
<evidence type="ECO:0000313" key="2">
    <source>
        <dbReference type="Proteomes" id="UP001500483"/>
    </source>
</evidence>
<accession>A0ABP6RVG5</accession>
<protein>
    <submittedName>
        <fullName evidence="1">Uncharacterized protein</fullName>
    </submittedName>
</protein>
<evidence type="ECO:0000313" key="1">
    <source>
        <dbReference type="EMBL" id="GAA3361546.1"/>
    </source>
</evidence>
<sequence length="148" mass="15681">MINFRSVLSRLGLRARSGEPAAPDWDDSDLIVVVSAFDDAEAASAVLARSPEWVETGAAVLRHHLLLPPGAVAQAAELLEPDGWRLRPAPEAEQAAFGTAPAPGEEPLFAERVQKLDALHCSQENARMAGLAQRLGGRAVGWVALQSG</sequence>
<dbReference type="Proteomes" id="UP001500483">
    <property type="component" value="Unassembled WGS sequence"/>
</dbReference>